<keyword evidence="5 6" id="KW-0472">Membrane</keyword>
<evidence type="ECO:0000256" key="2">
    <source>
        <dbReference type="ARBA" id="ARBA00004370"/>
    </source>
</evidence>
<keyword evidence="6" id="KW-0378">Hydrolase</keyword>
<dbReference type="InterPro" id="IPR029058">
    <property type="entry name" value="AB_hydrolase_fold"/>
</dbReference>
<keyword evidence="6" id="KW-0813">Transport</keyword>
<keyword evidence="3 6" id="KW-0256">Endoplasmic reticulum</keyword>
<evidence type="ECO:0000259" key="7">
    <source>
        <dbReference type="Pfam" id="PF07819"/>
    </source>
</evidence>
<comment type="subcellular location">
    <subcellularLocation>
        <location evidence="6">Endoplasmic reticulum membrane</location>
    </subcellularLocation>
    <subcellularLocation>
        <location evidence="2">Membrane</location>
    </subcellularLocation>
    <subcellularLocation>
        <location evidence="1">Mitochondrion</location>
    </subcellularLocation>
</comment>
<dbReference type="AlphaFoldDB" id="A0A7S7LH47"/>
<sequence>MQFLNKEIKKICGINIIKKIFVFENERRHSERDGYNNGFAIEKYHGAIKDFNNKKSPNILNQYRNEFGKTFKRNIDNISQVSFYKLKELNNFCFIVKEVDFENTQLTKYIWKTVGANLNQKIDINELINILIKKNENKYLEKLKYLELILQVESKFKLIIDKIFGNLIKYLKFDKNIGEKKMDFFDLIIMECPSIRYFEKILFNNIKSPNFENFAECLYDRLIKTLKLNDDHELNTIIHQIANIALISEHLFKLWSKEFGELHFHSNLMENFQSSSEKEVNSDKKDLLDLILIYGFLIGNKLENKVLKDKEILVILNKLSKLLKEANHFPIYNQIKLLIELIILQLSQESINSPEIKLCTLKIVNEVIENSFNNLLVALIIGNIFKNYDYKISSKDKILHEELISIINKYFLKEKTMNNNQLLKSGINILINNIDIENLELILNKFLINSSMIKSIFELIFIKIQSQILSCIDTLKEDHFEPKQINFGLLNQVINFYKDTNLNNNYLENSIMLNFIKTLKMTEEKKINNEENKSVKFNIEQSKVNVIKLISMINTKFDKYYEHKVEEHKLIKIINSYCLSKIIQNILKENLTKDSCNWGLIHEGIKFLNNYLLLAFNFNLLENIDEIYEFSKFTMNEIKKCFINDKSNQIELKSSIPQSNIYFEVLRLIHNASYISNYKTKENTDIDSLQLLNQGIIPFNLNIKEDNQDFLLTKINDYFNSAINKKDITKSNNNNNINLIFIHGFLGSAFKSWNIDISKESKIPIIIDDNFQSNIIAEHRKEDNSNIKLIQKKNSNIISKLEKNNYLIWPRILLSENKNLKMFAVDYSHEIFNQNQSITLKEISEEIYLKLLKANILTKDIKNYQEKNNIIICHSMGGILLKLIISNHPEITKSIKGIIFFGTPHFGTNLHSNIIKILKKKVSSYIIELSSHYNIKQLKKLNSRFQKLIYSIPKQERPLIYSFSECLPCKIPFLFNISKVIVPHFNSNPFIGNFFILKTDHNFINKLTIYRSDIRYLLIQNLIDL</sequence>
<dbReference type="GO" id="GO:0015031">
    <property type="term" value="P:protein transport"/>
    <property type="evidence" value="ECO:0007669"/>
    <property type="project" value="UniProtKB-KW"/>
</dbReference>
<dbReference type="Pfam" id="PF07819">
    <property type="entry name" value="PGAP1"/>
    <property type="match status" value="1"/>
</dbReference>
<comment type="function">
    <text evidence="6">Involved in inositol deacylation of GPI-anchored proteins which plays important roles in the quality control and ER-associated degradation of GPI-anchored proteins.</text>
</comment>
<name>A0A7S7LH47_CRYPV</name>
<dbReference type="GO" id="GO:0005789">
    <property type="term" value="C:endoplasmic reticulum membrane"/>
    <property type="evidence" value="ECO:0007669"/>
    <property type="project" value="UniProtKB-SubCell"/>
</dbReference>
<dbReference type="SUPFAM" id="SSF53474">
    <property type="entry name" value="alpha/beta-Hydrolases"/>
    <property type="match status" value="1"/>
</dbReference>
<evidence type="ECO:0000256" key="5">
    <source>
        <dbReference type="ARBA" id="ARBA00023136"/>
    </source>
</evidence>
<dbReference type="InterPro" id="IPR052374">
    <property type="entry name" value="SERAC1"/>
</dbReference>
<dbReference type="EMBL" id="CP044419">
    <property type="protein sequence ID" value="QOY42269.1"/>
    <property type="molecule type" value="Genomic_DNA"/>
</dbReference>
<dbReference type="GO" id="GO:0016788">
    <property type="term" value="F:hydrolase activity, acting on ester bonds"/>
    <property type="evidence" value="ECO:0007669"/>
    <property type="project" value="InterPro"/>
</dbReference>
<evidence type="ECO:0000256" key="4">
    <source>
        <dbReference type="ARBA" id="ARBA00023128"/>
    </source>
</evidence>
<evidence type="ECO:0000313" key="8">
    <source>
        <dbReference type="EMBL" id="QOY42269.1"/>
    </source>
</evidence>
<gene>
    <name evidence="8" type="ORF">CPATCC_001893</name>
</gene>
<dbReference type="PANTHER" id="PTHR48182:SF2">
    <property type="entry name" value="PROTEIN SERAC1"/>
    <property type="match status" value="1"/>
</dbReference>
<dbReference type="VEuPathDB" id="CryptoDB:CPATCC_0020980"/>
<reference evidence="8 9" key="1">
    <citation type="submission" date="2019-09" db="EMBL/GenBank/DDBJ databases">
        <title>Consistent, comparative and evidence-based genome assembly and annotation for Cryptosporidium parvum, C. hominis and C. tyzzeri.</title>
        <authorList>
            <person name="Baptista R.P."/>
            <person name="Li Y."/>
            <person name="Sateriale A."/>
            <person name="Ansell B."/>
            <person name="Jex A."/>
            <person name="Sanders M."/>
            <person name="Brooks K."/>
            <person name="Tracey A."/>
            <person name="Berriman M."/>
            <person name="Striepen B."/>
            <person name="Cotton J.A."/>
            <person name="Kissinger J.C."/>
        </authorList>
    </citation>
    <scope>NUCLEOTIDE SEQUENCE [LARGE SCALE GENOMIC DNA]</scope>
    <source>
        <strain evidence="8 9">IOWA-ATCC</strain>
    </source>
</reference>
<evidence type="ECO:0000313" key="9">
    <source>
        <dbReference type="Proteomes" id="UP000593906"/>
    </source>
</evidence>
<comment type="similarity">
    <text evidence="6">Belongs to the GPI inositol-deacylase family.</text>
</comment>
<dbReference type="Proteomes" id="UP000593906">
    <property type="component" value="Chromosome 4"/>
</dbReference>
<dbReference type="Gene3D" id="3.40.50.1820">
    <property type="entry name" value="alpha/beta hydrolase"/>
    <property type="match status" value="1"/>
</dbReference>
<proteinExistence type="inferred from homology"/>
<evidence type="ECO:0000256" key="1">
    <source>
        <dbReference type="ARBA" id="ARBA00004173"/>
    </source>
</evidence>
<dbReference type="GO" id="GO:0005739">
    <property type="term" value="C:mitochondrion"/>
    <property type="evidence" value="ECO:0007669"/>
    <property type="project" value="UniProtKB-SubCell"/>
</dbReference>
<accession>A0A7S7LH47</accession>
<protein>
    <recommendedName>
        <fullName evidence="6">GPI inositol-deacylase</fullName>
        <ecNumber evidence="6">3.1.-.-</ecNumber>
    </recommendedName>
</protein>
<evidence type="ECO:0000256" key="3">
    <source>
        <dbReference type="ARBA" id="ARBA00022824"/>
    </source>
</evidence>
<dbReference type="EC" id="3.1.-.-" evidence="6"/>
<keyword evidence="4" id="KW-0496">Mitochondrion</keyword>
<organism evidence="8 9">
    <name type="scientific">Cryptosporidium parvum</name>
    <dbReference type="NCBI Taxonomy" id="5807"/>
    <lineage>
        <taxon>Eukaryota</taxon>
        <taxon>Sar</taxon>
        <taxon>Alveolata</taxon>
        <taxon>Apicomplexa</taxon>
        <taxon>Conoidasida</taxon>
        <taxon>Coccidia</taxon>
        <taxon>Eucoccidiorida</taxon>
        <taxon>Eimeriorina</taxon>
        <taxon>Cryptosporidiidae</taxon>
        <taxon>Cryptosporidium</taxon>
    </lineage>
</organism>
<keyword evidence="6" id="KW-0653">Protein transport</keyword>
<dbReference type="PANTHER" id="PTHR48182">
    <property type="entry name" value="PROTEIN SERAC1"/>
    <property type="match status" value="1"/>
</dbReference>
<evidence type="ECO:0000256" key="6">
    <source>
        <dbReference type="RuleBase" id="RU365011"/>
    </source>
</evidence>
<feature type="domain" description="GPI inositol-deacylase PGAP1-like alpha/beta" evidence="7">
    <location>
        <begin position="813"/>
        <end position="927"/>
    </location>
</feature>
<dbReference type="InterPro" id="IPR012908">
    <property type="entry name" value="PGAP1-ab_dom-like"/>
</dbReference>